<keyword evidence="4 8" id="KW-0853">WD repeat</keyword>
<dbReference type="Pfam" id="PF08953">
    <property type="entry name" value="DUF1899"/>
    <property type="match status" value="2"/>
</dbReference>
<dbReference type="SMART" id="SM01167">
    <property type="entry name" value="DUF1900"/>
    <property type="match status" value="2"/>
</dbReference>
<proteinExistence type="inferred from homology"/>
<dbReference type="InterPro" id="IPR024977">
    <property type="entry name" value="Apc4-like_WD40_dom"/>
</dbReference>
<dbReference type="RefSeq" id="XP_055893691.1">
    <property type="nucleotide sequence ID" value="XM_056037716.1"/>
</dbReference>
<dbReference type="InterPro" id="IPR036322">
    <property type="entry name" value="WD40_repeat_dom_sf"/>
</dbReference>
<evidence type="ECO:0000313" key="15">
    <source>
        <dbReference type="RefSeq" id="XP_055893693.1"/>
    </source>
</evidence>
<feature type="repeat" description="WD" evidence="8">
    <location>
        <begin position="634"/>
        <end position="676"/>
    </location>
</feature>
<feature type="repeat" description="WD" evidence="8">
    <location>
        <begin position="77"/>
        <end position="109"/>
    </location>
</feature>
<evidence type="ECO:0000256" key="6">
    <source>
        <dbReference type="ARBA" id="ARBA00023203"/>
    </source>
</evidence>
<evidence type="ECO:0000256" key="5">
    <source>
        <dbReference type="ARBA" id="ARBA00022737"/>
    </source>
</evidence>
<dbReference type="RefSeq" id="XP_055893692.1">
    <property type="nucleotide sequence ID" value="XM_056037717.1"/>
</dbReference>
<evidence type="ECO:0000313" key="16">
    <source>
        <dbReference type="RefSeq" id="XP_055893694.1"/>
    </source>
</evidence>
<dbReference type="GeneID" id="106065926"/>
<dbReference type="Pfam" id="PF16300">
    <property type="entry name" value="WD40_4"/>
    <property type="match status" value="2"/>
</dbReference>
<comment type="similarity">
    <text evidence="2 9">Belongs to the WD repeat coronin family.</text>
</comment>
<keyword evidence="12" id="KW-1185">Reference proteome</keyword>
<dbReference type="AlphaFoldDB" id="A0A9W3B2I8"/>
<sequence length="968" mass="107970">MAWRFKVSKYKNAAPKFPKKEELIQDIPVSDINASCGNHIKASCIYAAFNIDSGGGGNLGYLPLNASGRQGNTLPVIYAHADFVTDLDFSPFDDYLLATGSQDCKVNIWLLPDESSPGSLSQPVLSLPLFDRKIENVLWNPQAEGILAVTSHTTVKLYDITGASGQELFNISKSSDQIQSISWKGDGSLLVTSGKDKKIRVIDPRSNSVVQEGNGHQNVKDSRVLWLAGKELILSTGFSQGRTREVKVWDSRQMSTSLSSLDIDSSTGTIMPLYDPDTNMTFLIGKGDTSLNFLELADKDPYLTPGGVDRTEQIKGAALVPKRAMNLMEAEVNRLLVLCRNSIIPASYIVPRKSYREFHSDLYPDTQSSEPSLTSEQWLNGQTGQPKLVSLQPCKQLITRNRRGLLLTGALKGEKLTVKKEERQEESSNPVEKLSKAPDVVDSVSWPDIKSGGVKTESQSQETVVNRTTASVEKSKDHIEVTPNNVSKVKPKPEVVEKPLLTPKPVKAFTAVRQSKVRHIQGQLLHPSCFYTNVRNVCKTMPGESDMFAANVTRCVVPTDSFGGCLHVFEFSKATRLPDTGVPVIQNGSKVADFAWDPFDDSRLVVVTDNAKINVWTIPDGGITQNLEQPDISLKGHMEKIYFVRFHPHASNLIVTASYDMTVRLWDLKQQKEVLRLEGHDDQVFCLSWSSDGRQCATVCKDGLVRIFEPRRSLSPLRKGPGPAGIRGARVEWVLQDKHLVVSGFDKNSLQQLIFYRVSDLEILTRVDIAVSPAILIPYYDPDTSVIFLTCRGERLIYTFEVSEEEPYLFECTTCKLEGLHQAVSYLPKYTCDVQKVEVMKAWRLTTNSIEAISFTVPRVKTEFFQDDLYPDTRVSWEPTLTAEEWLAGKDKPHRLKSMKPSDMTALSNAPVEAPKMKKFESFNPDTFKTDEQKKEELLSAMVGKLEMSSAPLPQDLTEGVQDDEWDD</sequence>
<dbReference type="PROSITE" id="PS50082">
    <property type="entry name" value="WD_REPEATS_2"/>
    <property type="match status" value="4"/>
</dbReference>
<feature type="region of interest" description="Disordered" evidence="10">
    <location>
        <begin position="418"/>
        <end position="437"/>
    </location>
</feature>
<dbReference type="SMART" id="SM00320">
    <property type="entry name" value="WD40"/>
    <property type="match status" value="6"/>
</dbReference>
<feature type="compositionally biased region" description="Polar residues" evidence="10">
    <location>
        <begin position="456"/>
        <end position="472"/>
    </location>
</feature>
<dbReference type="InterPro" id="IPR015505">
    <property type="entry name" value="Coronin"/>
</dbReference>
<dbReference type="OrthoDB" id="1850764at2759"/>
<keyword evidence="3" id="KW-0963">Cytoplasm</keyword>
<dbReference type="PANTHER" id="PTHR10856:SF20">
    <property type="entry name" value="CORONIN-7"/>
    <property type="match status" value="1"/>
</dbReference>
<feature type="region of interest" description="Disordered" evidence="10">
    <location>
        <begin position="444"/>
        <end position="475"/>
    </location>
</feature>
<evidence type="ECO:0000313" key="12">
    <source>
        <dbReference type="Proteomes" id="UP001165740"/>
    </source>
</evidence>
<dbReference type="SUPFAM" id="SSF50978">
    <property type="entry name" value="WD40 repeat-like"/>
    <property type="match status" value="2"/>
</dbReference>
<dbReference type="InterPro" id="IPR001680">
    <property type="entry name" value="WD40_rpt"/>
</dbReference>
<keyword evidence="6" id="KW-0009">Actin-binding</keyword>
<dbReference type="PROSITE" id="PS00678">
    <property type="entry name" value="WD_REPEATS_1"/>
    <property type="match status" value="1"/>
</dbReference>
<protein>
    <recommendedName>
        <fullName evidence="9">Coronin</fullName>
    </recommendedName>
</protein>
<dbReference type="InterPro" id="IPR015048">
    <property type="entry name" value="DUF1899"/>
</dbReference>
<dbReference type="Pfam" id="PF00400">
    <property type="entry name" value="WD40"/>
    <property type="match status" value="3"/>
</dbReference>
<dbReference type="InterPro" id="IPR015943">
    <property type="entry name" value="WD40/YVTN_repeat-like_dom_sf"/>
</dbReference>
<dbReference type="Proteomes" id="UP001165740">
    <property type="component" value="Chromosome 8"/>
</dbReference>
<evidence type="ECO:0000256" key="7">
    <source>
        <dbReference type="ARBA" id="ARBA00024838"/>
    </source>
</evidence>
<gene>
    <name evidence="13 14 15 16" type="primary">LOC106065926</name>
</gene>
<keyword evidence="5 9" id="KW-0677">Repeat</keyword>
<evidence type="ECO:0000256" key="8">
    <source>
        <dbReference type="PROSITE-ProRule" id="PRU00221"/>
    </source>
</evidence>
<dbReference type="RefSeq" id="XP_055893694.1">
    <property type="nucleotide sequence ID" value="XM_056037719.1"/>
</dbReference>
<evidence type="ECO:0000256" key="10">
    <source>
        <dbReference type="SAM" id="MobiDB-lite"/>
    </source>
</evidence>
<dbReference type="Gene3D" id="2.130.10.10">
    <property type="entry name" value="YVTN repeat-like/Quinoprotein amine dehydrogenase"/>
    <property type="match status" value="2"/>
</dbReference>
<feature type="repeat" description="WD" evidence="8">
    <location>
        <begin position="171"/>
        <end position="212"/>
    </location>
</feature>
<dbReference type="RefSeq" id="XP_055893693.1">
    <property type="nucleotide sequence ID" value="XM_056037718.1"/>
</dbReference>
<feature type="domain" description="DUF1899" evidence="11">
    <location>
        <begin position="510"/>
        <end position="575"/>
    </location>
</feature>
<evidence type="ECO:0000313" key="14">
    <source>
        <dbReference type="RefSeq" id="XP_055893692.1"/>
    </source>
</evidence>
<accession>A0A9W3B2I8</accession>
<reference evidence="13 14" key="1">
    <citation type="submission" date="2025-04" db="UniProtKB">
        <authorList>
            <consortium name="RefSeq"/>
        </authorList>
    </citation>
    <scope>IDENTIFICATION</scope>
</reference>
<evidence type="ECO:0000256" key="9">
    <source>
        <dbReference type="RuleBase" id="RU280818"/>
    </source>
</evidence>
<dbReference type="GO" id="GO:0003779">
    <property type="term" value="F:actin binding"/>
    <property type="evidence" value="ECO:0007669"/>
    <property type="project" value="UniProtKB-KW"/>
</dbReference>
<dbReference type="GO" id="GO:0030036">
    <property type="term" value="P:actin cytoskeleton organization"/>
    <property type="evidence" value="ECO:0007669"/>
    <property type="project" value="UniProtKB-ARBA"/>
</dbReference>
<evidence type="ECO:0000256" key="2">
    <source>
        <dbReference type="ARBA" id="ARBA00009482"/>
    </source>
</evidence>
<dbReference type="SMART" id="SM01166">
    <property type="entry name" value="DUF1899"/>
    <property type="match status" value="2"/>
</dbReference>
<dbReference type="OMA" id="TIMYMEV"/>
<dbReference type="PROSITE" id="PS50294">
    <property type="entry name" value="WD_REPEATS_REGION"/>
    <property type="match status" value="2"/>
</dbReference>
<feature type="region of interest" description="Disordered" evidence="10">
    <location>
        <begin position="945"/>
        <end position="968"/>
    </location>
</feature>
<evidence type="ECO:0000259" key="11">
    <source>
        <dbReference type="SMART" id="SM01166"/>
    </source>
</evidence>
<evidence type="ECO:0000256" key="4">
    <source>
        <dbReference type="ARBA" id="ARBA00022574"/>
    </source>
</evidence>
<feature type="repeat" description="WD" evidence="8">
    <location>
        <begin position="677"/>
        <end position="709"/>
    </location>
</feature>
<dbReference type="InterPro" id="IPR019775">
    <property type="entry name" value="WD40_repeat_CS"/>
</dbReference>
<dbReference type="PANTHER" id="PTHR10856">
    <property type="entry name" value="CORONIN"/>
    <property type="match status" value="1"/>
</dbReference>
<name>A0A9W3B2I8_BIOGL</name>
<evidence type="ECO:0000256" key="1">
    <source>
        <dbReference type="ARBA" id="ARBA00004496"/>
    </source>
</evidence>
<comment type="subcellular location">
    <subcellularLocation>
        <location evidence="1">Cytoplasm</location>
    </subcellularLocation>
</comment>
<dbReference type="FunFam" id="2.130.10.10:FF:000076">
    <property type="entry name" value="Coronin"/>
    <property type="match status" value="1"/>
</dbReference>
<evidence type="ECO:0000256" key="3">
    <source>
        <dbReference type="ARBA" id="ARBA00022490"/>
    </source>
</evidence>
<dbReference type="GO" id="GO:0005737">
    <property type="term" value="C:cytoplasm"/>
    <property type="evidence" value="ECO:0007669"/>
    <property type="project" value="UniProtKB-SubCell"/>
</dbReference>
<feature type="domain" description="DUF1899" evidence="11">
    <location>
        <begin position="4"/>
        <end position="68"/>
    </location>
</feature>
<organism evidence="12 13">
    <name type="scientific">Biomphalaria glabrata</name>
    <name type="common">Bloodfluke planorb</name>
    <name type="synonym">Freshwater snail</name>
    <dbReference type="NCBI Taxonomy" id="6526"/>
    <lineage>
        <taxon>Eukaryota</taxon>
        <taxon>Metazoa</taxon>
        <taxon>Spiralia</taxon>
        <taxon>Lophotrochozoa</taxon>
        <taxon>Mollusca</taxon>
        <taxon>Gastropoda</taxon>
        <taxon>Heterobranchia</taxon>
        <taxon>Euthyneura</taxon>
        <taxon>Panpulmonata</taxon>
        <taxon>Hygrophila</taxon>
        <taxon>Lymnaeoidea</taxon>
        <taxon>Planorbidae</taxon>
        <taxon>Biomphalaria</taxon>
    </lineage>
</organism>
<dbReference type="Pfam" id="PF12894">
    <property type="entry name" value="ANAPC4_WD40"/>
    <property type="match status" value="1"/>
</dbReference>
<comment type="function">
    <text evidence="7">F-actin regulator involved in anterograde Golgi to endosome transport: upon ubiquitination via 'Lys-33'-linked ubiquitin chains by the BCR(KLHL20) E3 ubiquitin ligase complex, interacts with EPS15 and localizes to the trans-Golgi network, where it promotes actin polymerization, thereby facilitating post-Golgi trafficking. May play a role in the maintenance of the Golgi apparatus morphology.</text>
</comment>
<evidence type="ECO:0000313" key="13">
    <source>
        <dbReference type="RefSeq" id="XP_055893691.1"/>
    </source>
</evidence>